<sequence>MYCHECGTKNTAGTAICIRCGTKLHLGEEALSEPAGGEIAAGLERRTARGVQTGKTAANLQSGQTGSVFAWVIPLLLLGVVGLGLGLYYKYEAGINRQVLALQQQAEAEALEGRYGAAVELLDTAAGKRPRYQALALDREIAAEAAELQQQLAAAAEGLKTQQLQTSEAAMKAITQAVAGRQEPVFAALQKELATSQVKLAVMKVKSELDKLNTVDALAVKLGAVVNLEGEEAEAVKKQIISKLAGLSYTAAEKLLKLKDFAGALQAVDKGLSYAPEDEQLSAYRKRIQSEKLAFEQAEQERIERAQQQAAEEDLTNRTAAVDVTGIQVILDEYGDLEIRGTVNNKATRPIYSIDVSLGIYNESGSYLGETYASVYPYRLEPGESGEFTVSYYGVYEEAQASVVNVTWYLE</sequence>
<dbReference type="RefSeq" id="WP_189027842.1">
    <property type="nucleotide sequence ID" value="NZ_BMKR01000017.1"/>
</dbReference>
<reference evidence="3" key="2">
    <citation type="submission" date="2020-09" db="EMBL/GenBank/DDBJ databases">
        <authorList>
            <person name="Sun Q."/>
            <person name="Zhou Y."/>
        </authorList>
    </citation>
    <scope>NUCLEOTIDE SEQUENCE</scope>
    <source>
        <strain evidence="3">CGMCC 1.16134</strain>
    </source>
</reference>
<dbReference type="EMBL" id="BMKR01000017">
    <property type="protein sequence ID" value="GGF90140.1"/>
    <property type="molecule type" value="Genomic_DNA"/>
</dbReference>
<keyword evidence="2" id="KW-0812">Transmembrane</keyword>
<feature type="coiled-coil region" evidence="1">
    <location>
        <begin position="281"/>
        <end position="318"/>
    </location>
</feature>
<dbReference type="Proteomes" id="UP000637643">
    <property type="component" value="Unassembled WGS sequence"/>
</dbReference>
<protein>
    <recommendedName>
        <fullName evidence="5">Zinc ribbon domain-containing protein</fullName>
    </recommendedName>
</protein>
<keyword evidence="2" id="KW-0472">Membrane</keyword>
<dbReference type="AlphaFoldDB" id="A0A917FL05"/>
<accession>A0A917FL05</accession>
<evidence type="ECO:0000256" key="2">
    <source>
        <dbReference type="SAM" id="Phobius"/>
    </source>
</evidence>
<proteinExistence type="predicted"/>
<evidence type="ECO:0000313" key="4">
    <source>
        <dbReference type="Proteomes" id="UP000637643"/>
    </source>
</evidence>
<dbReference type="NCBIfam" id="NF038353">
    <property type="entry name" value="FxLYD_dom"/>
    <property type="match status" value="1"/>
</dbReference>
<reference evidence="3" key="1">
    <citation type="journal article" date="2014" name="Int. J. Syst. Evol. Microbiol.">
        <title>Complete genome sequence of Corynebacterium casei LMG S-19264T (=DSM 44701T), isolated from a smear-ripened cheese.</title>
        <authorList>
            <consortium name="US DOE Joint Genome Institute (JGI-PGF)"/>
            <person name="Walter F."/>
            <person name="Albersmeier A."/>
            <person name="Kalinowski J."/>
            <person name="Ruckert C."/>
        </authorList>
    </citation>
    <scope>NUCLEOTIDE SEQUENCE</scope>
    <source>
        <strain evidence="3">CGMCC 1.16134</strain>
    </source>
</reference>
<gene>
    <name evidence="3" type="ORF">GCM10010912_39140</name>
</gene>
<evidence type="ECO:0000313" key="3">
    <source>
        <dbReference type="EMBL" id="GGF90140.1"/>
    </source>
</evidence>
<evidence type="ECO:0008006" key="5">
    <source>
        <dbReference type="Google" id="ProtNLM"/>
    </source>
</evidence>
<evidence type="ECO:0000256" key="1">
    <source>
        <dbReference type="SAM" id="Coils"/>
    </source>
</evidence>
<organism evidence="3 4">
    <name type="scientific">Paenibacillus albidus</name>
    <dbReference type="NCBI Taxonomy" id="2041023"/>
    <lineage>
        <taxon>Bacteria</taxon>
        <taxon>Bacillati</taxon>
        <taxon>Bacillota</taxon>
        <taxon>Bacilli</taxon>
        <taxon>Bacillales</taxon>
        <taxon>Paenibacillaceae</taxon>
        <taxon>Paenibacillus</taxon>
    </lineage>
</organism>
<dbReference type="InterPro" id="IPR047676">
    <property type="entry name" value="FxLYD_dom"/>
</dbReference>
<keyword evidence="4" id="KW-1185">Reference proteome</keyword>
<keyword evidence="2" id="KW-1133">Transmembrane helix</keyword>
<name>A0A917FL05_9BACL</name>
<feature type="transmembrane region" description="Helical" evidence="2">
    <location>
        <begin position="68"/>
        <end position="89"/>
    </location>
</feature>
<keyword evidence="1" id="KW-0175">Coiled coil</keyword>
<comment type="caution">
    <text evidence="3">The sequence shown here is derived from an EMBL/GenBank/DDBJ whole genome shotgun (WGS) entry which is preliminary data.</text>
</comment>